<sequence>NLAAGPRLLPASQSTAAAGAKSGLTAQAGAMLTAGLCLATRHRCRRWRHLSALPGKERGPRKQEPDTVGGRVAPKIRPADTRGGSKSSRPRRPDDGPRSSGGAGRAAEKGRLKTRMAPRAEGEGEGQRAQKAGSSKEEQLDDDEGLAKVARWQKEGKRLVLAVTNTGLQGPVARELQRYHGKESALLAGRL</sequence>
<feature type="compositionally biased region" description="Basic and acidic residues" evidence="1">
    <location>
        <begin position="118"/>
        <end position="138"/>
    </location>
</feature>
<feature type="non-terminal residue" evidence="2">
    <location>
        <position position="1"/>
    </location>
</feature>
<evidence type="ECO:0000256" key="1">
    <source>
        <dbReference type="SAM" id="MobiDB-lite"/>
    </source>
</evidence>
<feature type="non-terminal residue" evidence="2">
    <location>
        <position position="191"/>
    </location>
</feature>
<reference evidence="2" key="1">
    <citation type="submission" date="2021-02" db="EMBL/GenBank/DDBJ databases">
        <authorList>
            <person name="Dougan E. K."/>
            <person name="Rhodes N."/>
            <person name="Thang M."/>
            <person name="Chan C."/>
        </authorList>
    </citation>
    <scope>NUCLEOTIDE SEQUENCE</scope>
</reference>
<gene>
    <name evidence="2" type="ORF">PGLA2088_LOCUS8886</name>
</gene>
<feature type="region of interest" description="Disordered" evidence="1">
    <location>
        <begin position="50"/>
        <end position="145"/>
    </location>
</feature>
<evidence type="ECO:0000313" key="3">
    <source>
        <dbReference type="Proteomes" id="UP000626109"/>
    </source>
</evidence>
<proteinExistence type="predicted"/>
<feature type="compositionally biased region" description="Basic and acidic residues" evidence="1">
    <location>
        <begin position="55"/>
        <end position="65"/>
    </location>
</feature>
<protein>
    <submittedName>
        <fullName evidence="2">Uncharacterized protein</fullName>
    </submittedName>
</protein>
<dbReference type="AlphaFoldDB" id="A0A813IHZ3"/>
<organism evidence="2 3">
    <name type="scientific">Polarella glacialis</name>
    <name type="common">Dinoflagellate</name>
    <dbReference type="NCBI Taxonomy" id="89957"/>
    <lineage>
        <taxon>Eukaryota</taxon>
        <taxon>Sar</taxon>
        <taxon>Alveolata</taxon>
        <taxon>Dinophyceae</taxon>
        <taxon>Suessiales</taxon>
        <taxon>Suessiaceae</taxon>
        <taxon>Polarella</taxon>
    </lineage>
</organism>
<dbReference type="EMBL" id="CAJNNW010009684">
    <property type="protein sequence ID" value="CAE8651156.1"/>
    <property type="molecule type" value="Genomic_DNA"/>
</dbReference>
<evidence type="ECO:0000313" key="2">
    <source>
        <dbReference type="EMBL" id="CAE8651156.1"/>
    </source>
</evidence>
<dbReference type="Proteomes" id="UP000626109">
    <property type="component" value="Unassembled WGS sequence"/>
</dbReference>
<name>A0A813IHZ3_POLGL</name>
<comment type="caution">
    <text evidence="2">The sequence shown here is derived from an EMBL/GenBank/DDBJ whole genome shotgun (WGS) entry which is preliminary data.</text>
</comment>
<accession>A0A813IHZ3</accession>